<proteinExistence type="predicted"/>
<reference evidence="1 2" key="1">
    <citation type="submission" date="2021-07" db="EMBL/GenBank/DDBJ databases">
        <title>Draft genome sequence of carbapenem-resistant Aeromonas spp. in Japan.</title>
        <authorList>
            <person name="Maehana S."/>
            <person name="Suzuki M."/>
            <person name="Kitasato H."/>
        </authorList>
    </citation>
    <scope>NUCLEOTIDE SEQUENCE [LARGE SCALE GENOMIC DNA]</scope>
    <source>
        <strain evidence="1 2">KAM382</strain>
    </source>
</reference>
<dbReference type="EMBL" id="BPOP01000022">
    <property type="protein sequence ID" value="GJB92326.1"/>
    <property type="molecule type" value="Genomic_DNA"/>
</dbReference>
<organism evidence="1 2">
    <name type="scientific">Aeromonas caviae</name>
    <name type="common">Aeromonas punctata</name>
    <dbReference type="NCBI Taxonomy" id="648"/>
    <lineage>
        <taxon>Bacteria</taxon>
        <taxon>Pseudomonadati</taxon>
        <taxon>Pseudomonadota</taxon>
        <taxon>Gammaproteobacteria</taxon>
        <taxon>Aeromonadales</taxon>
        <taxon>Aeromonadaceae</taxon>
        <taxon>Aeromonas</taxon>
    </lineage>
</organism>
<dbReference type="RefSeq" id="WP_190284479.1">
    <property type="nucleotide sequence ID" value="NZ_AP024404.1"/>
</dbReference>
<protein>
    <submittedName>
        <fullName evidence="1">Uncharacterized protein</fullName>
    </submittedName>
</protein>
<sequence>MAKKMKPLTAAEAKWVEQLEDLLAKCPSKRIGAFTVGDDYITLYDRSFDSEIDKLQDGHGGGCDFAVAVDSLKCELGTVQFPFSVHSTAG</sequence>
<dbReference type="AlphaFoldDB" id="A0ABD0B894"/>
<gene>
    <name evidence="1" type="ORF">KAM382_23870</name>
</gene>
<evidence type="ECO:0000313" key="2">
    <source>
        <dbReference type="Proteomes" id="UP000737420"/>
    </source>
</evidence>
<name>A0ABD0B894_AERCA</name>
<evidence type="ECO:0000313" key="1">
    <source>
        <dbReference type="EMBL" id="GJB92326.1"/>
    </source>
</evidence>
<dbReference type="Proteomes" id="UP000737420">
    <property type="component" value="Unassembled WGS sequence"/>
</dbReference>
<accession>A0ABD0B894</accession>
<comment type="caution">
    <text evidence="1">The sequence shown here is derived from an EMBL/GenBank/DDBJ whole genome shotgun (WGS) entry which is preliminary data.</text>
</comment>